<name>R0JWH7_ANAPL</name>
<dbReference type="EMBL" id="KB743029">
    <property type="protein sequence ID" value="EOB01876.1"/>
    <property type="molecule type" value="Genomic_DNA"/>
</dbReference>
<feature type="compositionally biased region" description="Polar residues" evidence="1">
    <location>
        <begin position="9"/>
        <end position="21"/>
    </location>
</feature>
<protein>
    <submittedName>
        <fullName evidence="2">Uncharacterized protein</fullName>
    </submittedName>
</protein>
<evidence type="ECO:0000313" key="2">
    <source>
        <dbReference type="EMBL" id="EOB01876.1"/>
    </source>
</evidence>
<organism evidence="2 3">
    <name type="scientific">Anas platyrhynchos</name>
    <name type="common">Mallard</name>
    <name type="synonym">Anas boschas</name>
    <dbReference type="NCBI Taxonomy" id="8839"/>
    <lineage>
        <taxon>Eukaryota</taxon>
        <taxon>Metazoa</taxon>
        <taxon>Chordata</taxon>
        <taxon>Craniata</taxon>
        <taxon>Vertebrata</taxon>
        <taxon>Euteleostomi</taxon>
        <taxon>Archelosauria</taxon>
        <taxon>Archosauria</taxon>
        <taxon>Dinosauria</taxon>
        <taxon>Saurischia</taxon>
        <taxon>Theropoda</taxon>
        <taxon>Coelurosauria</taxon>
        <taxon>Aves</taxon>
        <taxon>Neognathae</taxon>
        <taxon>Galloanserae</taxon>
        <taxon>Anseriformes</taxon>
        <taxon>Anatidae</taxon>
        <taxon>Anatinae</taxon>
        <taxon>Anas</taxon>
    </lineage>
</organism>
<accession>R0JWH7</accession>
<dbReference type="AlphaFoldDB" id="R0JWH7"/>
<sequence>MQAHVMEQGKQSTSHGSTQGHPQPDKICQQYAQEVVKNIFATPQTAFMLAYSLKVTCSSGLCTAAANAGEADQPSGNSSS</sequence>
<evidence type="ECO:0000256" key="1">
    <source>
        <dbReference type="SAM" id="MobiDB-lite"/>
    </source>
</evidence>
<gene>
    <name evidence="2" type="ORF">Anapl_19051</name>
</gene>
<evidence type="ECO:0000313" key="3">
    <source>
        <dbReference type="Proteomes" id="UP000296049"/>
    </source>
</evidence>
<dbReference type="Proteomes" id="UP000296049">
    <property type="component" value="Unassembled WGS sequence"/>
</dbReference>
<keyword evidence="3" id="KW-1185">Reference proteome</keyword>
<reference evidence="3" key="1">
    <citation type="journal article" date="2013" name="Nat. Genet.">
        <title>The duck genome and transcriptome provide insight into an avian influenza virus reservoir species.</title>
        <authorList>
            <person name="Huang Y."/>
            <person name="Li Y."/>
            <person name="Burt D.W."/>
            <person name="Chen H."/>
            <person name="Zhang Y."/>
            <person name="Qian W."/>
            <person name="Kim H."/>
            <person name="Gan S."/>
            <person name="Zhao Y."/>
            <person name="Li J."/>
            <person name="Yi K."/>
            <person name="Feng H."/>
            <person name="Zhu P."/>
            <person name="Li B."/>
            <person name="Liu Q."/>
            <person name="Fairley S."/>
            <person name="Magor K.E."/>
            <person name="Du Z."/>
            <person name="Hu X."/>
            <person name="Goodman L."/>
            <person name="Tafer H."/>
            <person name="Vignal A."/>
            <person name="Lee T."/>
            <person name="Kim K.W."/>
            <person name="Sheng Z."/>
            <person name="An Y."/>
            <person name="Searle S."/>
            <person name="Herrero J."/>
            <person name="Groenen M.A."/>
            <person name="Crooijmans R.P."/>
            <person name="Faraut T."/>
            <person name="Cai Q."/>
            <person name="Webster R.G."/>
            <person name="Aldridge J.R."/>
            <person name="Warren W.C."/>
            <person name="Bartschat S."/>
            <person name="Kehr S."/>
            <person name="Marz M."/>
            <person name="Stadler P.F."/>
            <person name="Smith J."/>
            <person name="Kraus R.H."/>
            <person name="Zhao Y."/>
            <person name="Ren L."/>
            <person name="Fei J."/>
            <person name="Morisson M."/>
            <person name="Kaiser P."/>
            <person name="Griffin D.K."/>
            <person name="Rao M."/>
            <person name="Pitel F."/>
            <person name="Wang J."/>
            <person name="Li N."/>
        </authorList>
    </citation>
    <scope>NUCLEOTIDE SEQUENCE [LARGE SCALE GENOMIC DNA]</scope>
</reference>
<proteinExistence type="predicted"/>
<feature type="region of interest" description="Disordered" evidence="1">
    <location>
        <begin position="1"/>
        <end position="26"/>
    </location>
</feature>